<keyword evidence="2" id="KW-1185">Reference proteome</keyword>
<accession>A0ABQ1UQF3</accession>
<evidence type="ECO:0000313" key="2">
    <source>
        <dbReference type="Proteomes" id="UP000647339"/>
    </source>
</evidence>
<name>A0ABQ1UQF3_9BACT</name>
<reference evidence="2" key="1">
    <citation type="journal article" date="2019" name="Int. J. Syst. Evol. Microbiol.">
        <title>The Global Catalogue of Microorganisms (GCM) 10K type strain sequencing project: providing services to taxonomists for standard genome sequencing and annotation.</title>
        <authorList>
            <consortium name="The Broad Institute Genomics Platform"/>
            <consortium name="The Broad Institute Genome Sequencing Center for Infectious Disease"/>
            <person name="Wu L."/>
            <person name="Ma J."/>
        </authorList>
    </citation>
    <scope>NUCLEOTIDE SEQUENCE [LARGE SCALE GENOMIC DNA]</scope>
    <source>
        <strain evidence="2">CGMCC 1.15407</strain>
    </source>
</reference>
<comment type="caution">
    <text evidence="1">The sequence shown here is derived from an EMBL/GenBank/DDBJ whole genome shotgun (WGS) entry which is preliminary data.</text>
</comment>
<dbReference type="RefSeq" id="WP_137402099.1">
    <property type="nucleotide sequence ID" value="NZ_BMIU01000003.1"/>
</dbReference>
<organism evidence="1 2">
    <name type="scientific">Echinicola rosea</name>
    <dbReference type="NCBI Taxonomy" id="1807691"/>
    <lineage>
        <taxon>Bacteria</taxon>
        <taxon>Pseudomonadati</taxon>
        <taxon>Bacteroidota</taxon>
        <taxon>Cytophagia</taxon>
        <taxon>Cytophagales</taxon>
        <taxon>Cyclobacteriaceae</taxon>
        <taxon>Echinicola</taxon>
    </lineage>
</organism>
<sequence length="120" mass="13491">MKTRIIIALIAFLSFSCENDDFSKSLKIHAKSGIGETDLWVISTNYVSTFDSASIHLSDNGEILDYEWTPILGEGTFVFGHADTRDTVGYFTNGVIHRTEDEYWVTVLEDTLKVSTKGFE</sequence>
<dbReference type="Proteomes" id="UP000647339">
    <property type="component" value="Unassembled WGS sequence"/>
</dbReference>
<gene>
    <name evidence="1" type="ORF">GCM10011339_09380</name>
</gene>
<evidence type="ECO:0000313" key="1">
    <source>
        <dbReference type="EMBL" id="GGF23456.1"/>
    </source>
</evidence>
<dbReference type="PROSITE" id="PS51257">
    <property type="entry name" value="PROKAR_LIPOPROTEIN"/>
    <property type="match status" value="1"/>
</dbReference>
<proteinExistence type="predicted"/>
<dbReference type="EMBL" id="BMIU01000003">
    <property type="protein sequence ID" value="GGF23456.1"/>
    <property type="molecule type" value="Genomic_DNA"/>
</dbReference>
<protein>
    <submittedName>
        <fullName evidence="1">Uncharacterized protein</fullName>
    </submittedName>
</protein>